<organism evidence="3 4">
    <name type="scientific">Dioscorea zingiberensis</name>
    <dbReference type="NCBI Taxonomy" id="325984"/>
    <lineage>
        <taxon>Eukaryota</taxon>
        <taxon>Viridiplantae</taxon>
        <taxon>Streptophyta</taxon>
        <taxon>Embryophyta</taxon>
        <taxon>Tracheophyta</taxon>
        <taxon>Spermatophyta</taxon>
        <taxon>Magnoliopsida</taxon>
        <taxon>Liliopsida</taxon>
        <taxon>Dioscoreales</taxon>
        <taxon>Dioscoreaceae</taxon>
        <taxon>Dioscorea</taxon>
    </lineage>
</organism>
<dbReference type="PANTHER" id="PTHR10334">
    <property type="entry name" value="CYSTEINE-RICH SECRETORY PROTEIN-RELATED"/>
    <property type="match status" value="1"/>
</dbReference>
<dbReference type="GO" id="GO:0005576">
    <property type="term" value="C:extracellular region"/>
    <property type="evidence" value="ECO:0007669"/>
    <property type="project" value="InterPro"/>
</dbReference>
<sequence>MANGYISIFFIIIMISASLSSTQVSGNQDSIAQHFLSAHNQVRAALRLPPLQWTDSLARYASWWANQRIGDCAMIHSNGNYGENIFWGEGGTWRAEDAVGAWAAEGRYYNYGSNSCQANQDCSHYTQMVWKHSSWLGCARVECNNEAYARAWAGMRRADCKPTHSFPEDGFKLGENIFWGPGSGWRPNDAVQAWAEEEKHYSYAANTCEPGRVCGHYTQLVWSHTSRVGCARMVCDDGDVFITCNYDPPGNYIGERPY</sequence>
<protein>
    <recommendedName>
        <fullName evidence="2">SCP domain-containing protein</fullName>
    </recommendedName>
</protein>
<reference evidence="3" key="1">
    <citation type="submission" date="2021-03" db="EMBL/GenBank/DDBJ databases">
        <authorList>
            <person name="Li Z."/>
            <person name="Yang C."/>
        </authorList>
    </citation>
    <scope>NUCLEOTIDE SEQUENCE</scope>
    <source>
        <strain evidence="3">Dzin_1.0</strain>
        <tissue evidence="3">Leaf</tissue>
    </source>
</reference>
<accession>A0A9D5D6J2</accession>
<dbReference type="SUPFAM" id="SSF55797">
    <property type="entry name" value="PR-1-like"/>
    <property type="match status" value="2"/>
</dbReference>
<dbReference type="AlphaFoldDB" id="A0A9D5D6J2"/>
<dbReference type="InterPro" id="IPR018244">
    <property type="entry name" value="Allrgn_V5/Tpx1_CS"/>
</dbReference>
<evidence type="ECO:0000313" key="4">
    <source>
        <dbReference type="Proteomes" id="UP001085076"/>
    </source>
</evidence>
<dbReference type="PROSITE" id="PS01009">
    <property type="entry name" value="CRISP_1"/>
    <property type="match status" value="1"/>
</dbReference>
<feature type="signal peptide" evidence="1">
    <location>
        <begin position="1"/>
        <end position="22"/>
    </location>
</feature>
<dbReference type="Gene3D" id="3.40.33.10">
    <property type="entry name" value="CAP"/>
    <property type="match status" value="2"/>
</dbReference>
<feature type="domain" description="SCP" evidence="2">
    <location>
        <begin position="30"/>
        <end position="146"/>
    </location>
</feature>
<comment type="caution">
    <text evidence="3">The sequence shown here is derived from an EMBL/GenBank/DDBJ whole genome shotgun (WGS) entry which is preliminary data.</text>
</comment>
<gene>
    <name evidence="3" type="ORF">J5N97_003356</name>
</gene>
<keyword evidence="4" id="KW-1185">Reference proteome</keyword>
<dbReference type="InterPro" id="IPR014044">
    <property type="entry name" value="CAP_dom"/>
</dbReference>
<dbReference type="CDD" id="cd05380">
    <property type="entry name" value="CAP_euk"/>
    <property type="match status" value="1"/>
</dbReference>
<dbReference type="InterPro" id="IPR035940">
    <property type="entry name" value="CAP_sf"/>
</dbReference>
<name>A0A9D5D6J2_9LILI</name>
<evidence type="ECO:0000259" key="2">
    <source>
        <dbReference type="SMART" id="SM00198"/>
    </source>
</evidence>
<dbReference type="SMART" id="SM00198">
    <property type="entry name" value="SCP"/>
    <property type="match status" value="2"/>
</dbReference>
<dbReference type="CDD" id="cd05381">
    <property type="entry name" value="CAP_PR-1"/>
    <property type="match status" value="1"/>
</dbReference>
<evidence type="ECO:0000256" key="1">
    <source>
        <dbReference type="SAM" id="SignalP"/>
    </source>
</evidence>
<dbReference type="Proteomes" id="UP001085076">
    <property type="component" value="Miscellaneous, Linkage group lg01"/>
</dbReference>
<dbReference type="EMBL" id="JAGGNH010000001">
    <property type="protein sequence ID" value="KAJ0985000.1"/>
    <property type="molecule type" value="Genomic_DNA"/>
</dbReference>
<dbReference type="FunFam" id="3.40.33.10:FF:000004">
    <property type="entry name" value="CAP, cysteine-rich secretory protein, antigen 5"/>
    <property type="match status" value="2"/>
</dbReference>
<evidence type="ECO:0000313" key="3">
    <source>
        <dbReference type="EMBL" id="KAJ0985000.1"/>
    </source>
</evidence>
<dbReference type="OrthoDB" id="337038at2759"/>
<dbReference type="InterPro" id="IPR001283">
    <property type="entry name" value="CRISP-related"/>
</dbReference>
<feature type="chain" id="PRO_5038562393" description="SCP domain-containing protein" evidence="1">
    <location>
        <begin position="23"/>
        <end position="258"/>
    </location>
</feature>
<keyword evidence="1" id="KW-0732">Signal</keyword>
<dbReference type="PROSITE" id="PS01010">
    <property type="entry name" value="CRISP_2"/>
    <property type="match status" value="1"/>
</dbReference>
<dbReference type="Pfam" id="PF00188">
    <property type="entry name" value="CAP"/>
    <property type="match status" value="2"/>
</dbReference>
<feature type="domain" description="SCP" evidence="2">
    <location>
        <begin position="147"/>
        <end position="254"/>
    </location>
</feature>
<reference evidence="3" key="2">
    <citation type="journal article" date="2022" name="Hortic Res">
        <title>The genome of Dioscorea zingiberensis sheds light on the biosynthesis, origin and evolution of the medicinally important diosgenin saponins.</title>
        <authorList>
            <person name="Li Y."/>
            <person name="Tan C."/>
            <person name="Li Z."/>
            <person name="Guo J."/>
            <person name="Li S."/>
            <person name="Chen X."/>
            <person name="Wang C."/>
            <person name="Dai X."/>
            <person name="Yang H."/>
            <person name="Song W."/>
            <person name="Hou L."/>
            <person name="Xu J."/>
            <person name="Tong Z."/>
            <person name="Xu A."/>
            <person name="Yuan X."/>
            <person name="Wang W."/>
            <person name="Yang Q."/>
            <person name="Chen L."/>
            <person name="Sun Z."/>
            <person name="Wang K."/>
            <person name="Pan B."/>
            <person name="Chen J."/>
            <person name="Bao Y."/>
            <person name="Liu F."/>
            <person name="Qi X."/>
            <person name="Gang D.R."/>
            <person name="Wen J."/>
            <person name="Li J."/>
        </authorList>
    </citation>
    <scope>NUCLEOTIDE SEQUENCE</scope>
    <source>
        <strain evidence="3">Dzin_1.0</strain>
    </source>
</reference>
<proteinExistence type="predicted"/>
<dbReference type="PRINTS" id="PR00837">
    <property type="entry name" value="V5TPXLIKE"/>
</dbReference>